<dbReference type="InterPro" id="IPR053392">
    <property type="entry name" value="Transposase_IS30-like"/>
</dbReference>
<dbReference type="SUPFAM" id="SSF53098">
    <property type="entry name" value="Ribonuclease H-like"/>
    <property type="match status" value="1"/>
</dbReference>
<accession>A0A511XFT1</accession>
<proteinExistence type="predicted"/>
<protein>
    <recommendedName>
        <fullName evidence="1">Integrase catalytic domain-containing protein</fullName>
    </recommendedName>
</protein>
<dbReference type="GO" id="GO:0032196">
    <property type="term" value="P:transposition"/>
    <property type="evidence" value="ECO:0007669"/>
    <property type="project" value="TreeGrafter"/>
</dbReference>
<dbReference type="PANTHER" id="PTHR10948:SF23">
    <property type="entry name" value="TRANSPOSASE INSI FOR INSERTION SEQUENCE ELEMENT IS30A-RELATED"/>
    <property type="match status" value="1"/>
</dbReference>
<dbReference type="Gene3D" id="3.30.420.10">
    <property type="entry name" value="Ribonuclease H-like superfamily/Ribonuclease H"/>
    <property type="match status" value="1"/>
</dbReference>
<dbReference type="PANTHER" id="PTHR10948">
    <property type="entry name" value="TRANSPOSASE"/>
    <property type="match status" value="1"/>
</dbReference>
<dbReference type="GO" id="GO:0004803">
    <property type="term" value="F:transposase activity"/>
    <property type="evidence" value="ECO:0007669"/>
    <property type="project" value="TreeGrafter"/>
</dbReference>
<dbReference type="GO" id="GO:0005829">
    <property type="term" value="C:cytosol"/>
    <property type="evidence" value="ECO:0007669"/>
    <property type="project" value="TreeGrafter"/>
</dbReference>
<evidence type="ECO:0000259" key="1">
    <source>
        <dbReference type="PROSITE" id="PS50994"/>
    </source>
</evidence>
<dbReference type="InterPro" id="IPR001584">
    <property type="entry name" value="Integrase_cat-core"/>
</dbReference>
<dbReference type="InterPro" id="IPR051917">
    <property type="entry name" value="Transposase-Integrase"/>
</dbReference>
<dbReference type="Proteomes" id="UP000321635">
    <property type="component" value="Unassembled WGS sequence"/>
</dbReference>
<evidence type="ECO:0000313" key="3">
    <source>
        <dbReference type="Proteomes" id="UP000321635"/>
    </source>
</evidence>
<organism evidence="2 3">
    <name type="scientific">Acetobacter nitrogenifigens DSM 23921 = NBRC 105050</name>
    <dbReference type="NCBI Taxonomy" id="1120919"/>
    <lineage>
        <taxon>Bacteria</taxon>
        <taxon>Pseudomonadati</taxon>
        <taxon>Pseudomonadota</taxon>
        <taxon>Alphaproteobacteria</taxon>
        <taxon>Acetobacterales</taxon>
        <taxon>Acetobacteraceae</taxon>
        <taxon>Acetobacter</taxon>
    </lineage>
</organism>
<gene>
    <name evidence="2" type="ORF">ANI02nite_36350</name>
</gene>
<evidence type="ECO:0000313" key="2">
    <source>
        <dbReference type="EMBL" id="GEN61751.1"/>
    </source>
</evidence>
<feature type="domain" description="Integrase catalytic" evidence="1">
    <location>
        <begin position="1"/>
        <end position="144"/>
    </location>
</feature>
<reference evidence="2 3" key="1">
    <citation type="submission" date="2019-07" db="EMBL/GenBank/DDBJ databases">
        <title>Whole genome shotgun sequence of Acetobacter nitrogenifigens NBRC 105050.</title>
        <authorList>
            <person name="Hosoyama A."/>
            <person name="Uohara A."/>
            <person name="Ohji S."/>
            <person name="Ichikawa N."/>
        </authorList>
    </citation>
    <scope>NUCLEOTIDE SEQUENCE [LARGE SCALE GENOMIC DNA]</scope>
    <source>
        <strain evidence="2 3">NBRC 105050</strain>
    </source>
</reference>
<dbReference type="GO" id="GO:0003676">
    <property type="term" value="F:nucleic acid binding"/>
    <property type="evidence" value="ECO:0007669"/>
    <property type="project" value="InterPro"/>
</dbReference>
<dbReference type="AlphaFoldDB" id="A0A511XFT1"/>
<dbReference type="InterPro" id="IPR012337">
    <property type="entry name" value="RNaseH-like_sf"/>
</dbReference>
<sequence length="167" mass="18177">MFRAALNGQRNVMTLVERTTRFVRLARLEDRASRGVARAMQALTAHLPAPLRQSVTCDQGSEFVTFTATEKTTGMTVWFCDPRSPWQKGSVENMNGRLRQFLPMDTLLPSIGPSALRAIEARMNATPRKCLGYLTPAEAMDRLIESVSPGGAAPPYGSAAPPGPAFP</sequence>
<dbReference type="NCBIfam" id="NF033563">
    <property type="entry name" value="transpos_IS30"/>
    <property type="match status" value="1"/>
</dbReference>
<dbReference type="PROSITE" id="PS50994">
    <property type="entry name" value="INTEGRASE"/>
    <property type="match status" value="1"/>
</dbReference>
<dbReference type="GO" id="GO:0015074">
    <property type="term" value="P:DNA integration"/>
    <property type="evidence" value="ECO:0007669"/>
    <property type="project" value="InterPro"/>
</dbReference>
<name>A0A511XFT1_9PROT</name>
<comment type="caution">
    <text evidence="2">The sequence shown here is derived from an EMBL/GenBank/DDBJ whole genome shotgun (WGS) entry which is preliminary data.</text>
</comment>
<dbReference type="EMBL" id="BJYF01000076">
    <property type="protein sequence ID" value="GEN61751.1"/>
    <property type="molecule type" value="Genomic_DNA"/>
</dbReference>
<dbReference type="InterPro" id="IPR036397">
    <property type="entry name" value="RNaseH_sf"/>
</dbReference>
<keyword evidence="3" id="KW-1185">Reference proteome</keyword>